<sequence length="71" mass="7363">MTPNVGQTDRIVRGVAGVALVLLAVFGGMPLFEAGLAKWIAVLIGLVLLATSSVRFCPAYAVLGVKTCKDC</sequence>
<keyword evidence="1" id="KW-0472">Membrane</keyword>
<evidence type="ECO:0000313" key="3">
    <source>
        <dbReference type="EMBL" id="PWR03546.1"/>
    </source>
</evidence>
<dbReference type="InterPro" id="IPR021309">
    <property type="entry name" value="YgaP-like_TM"/>
</dbReference>
<reference evidence="3 4" key="1">
    <citation type="submission" date="2018-05" db="EMBL/GenBank/DDBJ databases">
        <title>Rhodobacteraceae gen. nov., sp. nov. isolated from sea water.</title>
        <authorList>
            <person name="Ren Y."/>
        </authorList>
    </citation>
    <scope>NUCLEOTIDE SEQUENCE [LARGE SCALE GENOMIC DNA]</scope>
    <source>
        <strain evidence="3 4">TG-679</strain>
    </source>
</reference>
<dbReference type="OrthoDB" id="9804804at2"/>
<protein>
    <submittedName>
        <fullName evidence="3">DUF2892 domain-containing protein</fullName>
    </submittedName>
</protein>
<evidence type="ECO:0000313" key="4">
    <source>
        <dbReference type="Proteomes" id="UP000245680"/>
    </source>
</evidence>
<dbReference type="AlphaFoldDB" id="A0A2V2LK08"/>
<proteinExistence type="predicted"/>
<dbReference type="EMBL" id="QGKU01000026">
    <property type="protein sequence ID" value="PWR03546.1"/>
    <property type="molecule type" value="Genomic_DNA"/>
</dbReference>
<feature type="domain" description="Inner membrane protein YgaP-like transmembrane" evidence="2">
    <location>
        <begin position="1"/>
        <end position="70"/>
    </location>
</feature>
<keyword evidence="1" id="KW-0812">Transmembrane</keyword>
<gene>
    <name evidence="3" type="ORF">DKT77_06755</name>
</gene>
<keyword evidence="4" id="KW-1185">Reference proteome</keyword>
<feature type="transmembrane region" description="Helical" evidence="1">
    <location>
        <begin position="38"/>
        <end position="63"/>
    </location>
</feature>
<dbReference type="RefSeq" id="WP_109810948.1">
    <property type="nucleotide sequence ID" value="NZ_QGKU01000026.1"/>
</dbReference>
<evidence type="ECO:0000259" key="2">
    <source>
        <dbReference type="Pfam" id="PF11127"/>
    </source>
</evidence>
<organism evidence="3 4">
    <name type="scientific">Meridianimarinicoccus roseus</name>
    <dbReference type="NCBI Taxonomy" id="2072018"/>
    <lineage>
        <taxon>Bacteria</taxon>
        <taxon>Pseudomonadati</taxon>
        <taxon>Pseudomonadota</taxon>
        <taxon>Alphaproteobacteria</taxon>
        <taxon>Rhodobacterales</taxon>
        <taxon>Paracoccaceae</taxon>
        <taxon>Meridianimarinicoccus</taxon>
    </lineage>
</organism>
<comment type="caution">
    <text evidence="3">The sequence shown here is derived from an EMBL/GenBank/DDBJ whole genome shotgun (WGS) entry which is preliminary data.</text>
</comment>
<keyword evidence="1" id="KW-1133">Transmembrane helix</keyword>
<accession>A0A2V2LK08</accession>
<dbReference type="Pfam" id="PF11127">
    <property type="entry name" value="YgaP-like_TM"/>
    <property type="match status" value="1"/>
</dbReference>
<name>A0A2V2LK08_9RHOB</name>
<evidence type="ECO:0000256" key="1">
    <source>
        <dbReference type="SAM" id="Phobius"/>
    </source>
</evidence>
<feature type="transmembrane region" description="Helical" evidence="1">
    <location>
        <begin position="12"/>
        <end position="32"/>
    </location>
</feature>
<dbReference type="Proteomes" id="UP000245680">
    <property type="component" value="Unassembled WGS sequence"/>
</dbReference>